<name>A0ABR9N680_9MICO</name>
<dbReference type="EMBL" id="JADAQT010000111">
    <property type="protein sequence ID" value="MBE1878786.1"/>
    <property type="molecule type" value="Genomic_DNA"/>
</dbReference>
<reference evidence="2 3" key="1">
    <citation type="submission" date="2020-10" db="EMBL/GenBank/DDBJ databases">
        <title>Myceligenerans pegani sp. nov., an endophytic actinomycete isolated from Peganum harmala L. in Xinjiang, China.</title>
        <authorList>
            <person name="Xin L."/>
        </authorList>
    </citation>
    <scope>NUCLEOTIDE SEQUENCE [LARGE SCALE GENOMIC DNA]</scope>
    <source>
        <strain evidence="2 3">TRM65318</strain>
    </source>
</reference>
<sequence length="56" mass="5589">MPTSVVVSQAVSGTSLLRDVLSGRHEPVHDGDPGIRGLRPLPGGAAATGSASARAR</sequence>
<dbReference type="Proteomes" id="UP000625527">
    <property type="component" value="Unassembled WGS sequence"/>
</dbReference>
<gene>
    <name evidence="2" type="ORF">IHE71_24120</name>
</gene>
<accession>A0ABR9N680</accession>
<comment type="caution">
    <text evidence="2">The sequence shown here is derived from an EMBL/GenBank/DDBJ whole genome shotgun (WGS) entry which is preliminary data.</text>
</comment>
<feature type="compositionally biased region" description="Basic and acidic residues" evidence="1">
    <location>
        <begin position="23"/>
        <end position="33"/>
    </location>
</feature>
<dbReference type="RefSeq" id="WP_192865348.1">
    <property type="nucleotide sequence ID" value="NZ_JADAQT010000111.1"/>
</dbReference>
<keyword evidence="3" id="KW-1185">Reference proteome</keyword>
<protein>
    <submittedName>
        <fullName evidence="2">Uncharacterized protein</fullName>
    </submittedName>
</protein>
<proteinExistence type="predicted"/>
<organism evidence="2 3">
    <name type="scientific">Myceligenerans pegani</name>
    <dbReference type="NCBI Taxonomy" id="2776917"/>
    <lineage>
        <taxon>Bacteria</taxon>
        <taxon>Bacillati</taxon>
        <taxon>Actinomycetota</taxon>
        <taxon>Actinomycetes</taxon>
        <taxon>Micrococcales</taxon>
        <taxon>Promicromonosporaceae</taxon>
        <taxon>Myceligenerans</taxon>
    </lineage>
</organism>
<feature type="compositionally biased region" description="Low complexity" evidence="1">
    <location>
        <begin position="35"/>
        <end position="56"/>
    </location>
</feature>
<evidence type="ECO:0000313" key="2">
    <source>
        <dbReference type="EMBL" id="MBE1878786.1"/>
    </source>
</evidence>
<feature type="region of interest" description="Disordered" evidence="1">
    <location>
        <begin position="23"/>
        <end position="56"/>
    </location>
</feature>
<evidence type="ECO:0000256" key="1">
    <source>
        <dbReference type="SAM" id="MobiDB-lite"/>
    </source>
</evidence>
<evidence type="ECO:0000313" key="3">
    <source>
        <dbReference type="Proteomes" id="UP000625527"/>
    </source>
</evidence>